<feature type="region of interest" description="Disordered" evidence="4">
    <location>
        <begin position="1"/>
        <end position="50"/>
    </location>
</feature>
<dbReference type="InterPro" id="IPR000719">
    <property type="entry name" value="Prot_kinase_dom"/>
</dbReference>
<accession>A0ABR4NNV1</accession>
<evidence type="ECO:0000256" key="3">
    <source>
        <dbReference type="PROSITE-ProRule" id="PRU10141"/>
    </source>
</evidence>
<reference evidence="6 7" key="1">
    <citation type="submission" date="2024-05" db="EMBL/GenBank/DDBJ databases">
        <title>Long read based assembly of the Candida bracarensis genome reveals expanded adhesin content.</title>
        <authorList>
            <person name="Marcet-Houben M."/>
            <person name="Ksiezopolska E."/>
            <person name="Gabaldon T."/>
        </authorList>
    </citation>
    <scope>NUCLEOTIDE SEQUENCE [LARGE SCALE GENOMIC DNA]</scope>
    <source>
        <strain evidence="6 7">CBM6</strain>
    </source>
</reference>
<evidence type="ECO:0000313" key="6">
    <source>
        <dbReference type="EMBL" id="KAL3229653.1"/>
    </source>
</evidence>
<dbReference type="Proteomes" id="UP001623330">
    <property type="component" value="Unassembled WGS sequence"/>
</dbReference>
<dbReference type="CDD" id="cd00180">
    <property type="entry name" value="PKc"/>
    <property type="match status" value="1"/>
</dbReference>
<dbReference type="PANTHER" id="PTHR24346">
    <property type="entry name" value="MAP/MICROTUBULE AFFINITY-REGULATING KINASE"/>
    <property type="match status" value="1"/>
</dbReference>
<organism evidence="6 7">
    <name type="scientific">Nakaseomyces bracarensis</name>
    <dbReference type="NCBI Taxonomy" id="273131"/>
    <lineage>
        <taxon>Eukaryota</taxon>
        <taxon>Fungi</taxon>
        <taxon>Dikarya</taxon>
        <taxon>Ascomycota</taxon>
        <taxon>Saccharomycotina</taxon>
        <taxon>Saccharomycetes</taxon>
        <taxon>Saccharomycetales</taxon>
        <taxon>Saccharomycetaceae</taxon>
        <taxon>Nakaseomyces</taxon>
    </lineage>
</organism>
<protein>
    <recommendedName>
        <fullName evidence="5">Protein kinase domain-containing protein</fullName>
    </recommendedName>
</protein>
<evidence type="ECO:0000259" key="5">
    <source>
        <dbReference type="PROSITE" id="PS50011"/>
    </source>
</evidence>
<feature type="compositionally biased region" description="Polar residues" evidence="4">
    <location>
        <begin position="21"/>
        <end position="32"/>
    </location>
</feature>
<dbReference type="PROSITE" id="PS00107">
    <property type="entry name" value="PROTEIN_KINASE_ATP"/>
    <property type="match status" value="1"/>
</dbReference>
<dbReference type="Gene3D" id="1.10.510.10">
    <property type="entry name" value="Transferase(Phosphotransferase) domain 1"/>
    <property type="match status" value="2"/>
</dbReference>
<keyword evidence="1 3" id="KW-0547">Nucleotide-binding</keyword>
<dbReference type="SMART" id="SM00220">
    <property type="entry name" value="S_TKc"/>
    <property type="match status" value="1"/>
</dbReference>
<dbReference type="Pfam" id="PF00069">
    <property type="entry name" value="Pkinase"/>
    <property type="match status" value="2"/>
</dbReference>
<dbReference type="InterPro" id="IPR008271">
    <property type="entry name" value="Ser/Thr_kinase_AS"/>
</dbReference>
<evidence type="ECO:0000256" key="2">
    <source>
        <dbReference type="ARBA" id="ARBA00022840"/>
    </source>
</evidence>
<feature type="compositionally biased region" description="Basic and acidic residues" evidence="4">
    <location>
        <begin position="1"/>
        <end position="20"/>
    </location>
</feature>
<proteinExistence type="predicted"/>
<dbReference type="PROSITE" id="PS00108">
    <property type="entry name" value="PROTEIN_KINASE_ST"/>
    <property type="match status" value="1"/>
</dbReference>
<dbReference type="PROSITE" id="PS50011">
    <property type="entry name" value="PROTEIN_KINASE_DOM"/>
    <property type="match status" value="1"/>
</dbReference>
<feature type="compositionally biased region" description="Low complexity" evidence="4">
    <location>
        <begin position="357"/>
        <end position="368"/>
    </location>
</feature>
<dbReference type="InterPro" id="IPR016241">
    <property type="entry name" value="Nnk1"/>
</dbReference>
<evidence type="ECO:0000256" key="4">
    <source>
        <dbReference type="SAM" id="MobiDB-lite"/>
    </source>
</evidence>
<dbReference type="SUPFAM" id="SSF56112">
    <property type="entry name" value="Protein kinase-like (PK-like)"/>
    <property type="match status" value="1"/>
</dbReference>
<feature type="region of interest" description="Disordered" evidence="4">
    <location>
        <begin position="346"/>
        <end position="380"/>
    </location>
</feature>
<dbReference type="InterPro" id="IPR017441">
    <property type="entry name" value="Protein_kinase_ATP_BS"/>
</dbReference>
<name>A0ABR4NNV1_9SACH</name>
<dbReference type="PIRSF" id="PIRSF000610">
    <property type="entry name" value="Ser/Thr_PK_YKL171w_prd"/>
    <property type="match status" value="1"/>
</dbReference>
<keyword evidence="2 3" id="KW-0067">ATP-binding</keyword>
<feature type="domain" description="Protein kinase" evidence="5">
    <location>
        <begin position="488"/>
        <end position="916"/>
    </location>
</feature>
<sequence length="922" mass="103592">MIGNRHTESGKSDKFSESSRDTNNNEQTIQRSRNIDCPGRRRESSEGEQSLYFQPKKIYRLEQERASRSTLVKDEKPYSDADAEEMYSIPKVDSTSHIDRYMDRNYQYSHINGLVPNYTEAVKKNRAALSKDNEDAKNNYDFKTNINFASEMSIDESGIDEQELHDMHDEYIPNLNYDELIEKWKDADNDRKEINNLEELHRTESLYERDMMKEASQILSSKSRPNNSLNKFVSWNDEFENESQSLTQRPSVTIPEVSSDDDAMIEGSLSPNTSAIFKTSHAQVEPIPLPRHKSIKTPPSTLEMDRRMSYLNFIGKGTTFGTIDNSTLGGTVKSISGLLPLNRSSLPVVSQMRKKSSGQSTGDSDSSSMQLQGNLSPSIGDLRMDAEQMIDIVRKLPSDYMTLPYSKRKKIINDLVPDRDTRLVMTVLKKFMLTNSKSSSSVQKQGGRSRHGSVASQFLSSFSPSVSSMVSGGGGFKPDDKGLLIMGHKLGKVIGFGAWGMIRECVDVQSGANRAMKIVRFKSNQKVKRNVIREVGIWEELHHMYILPLLDWKLVTDYAMYCLTERVKDGTLYDLVLHWEDHRSNHITVEERVKLTIFLMLQLLSALNYMHSKSIVHGDVKLENCLLKKGKSHKNWTISVCDFGMSCHYGSVKNRYDAVIDDSGSDMNISRQGSQDVLTFEASPRPMIPNLSKDSLYTTISNSSGGSQPASKLMKIITNKKYVHDDTAVEVTPGSTKRAYGPAITSARMSTLSTASLESLPSSPSAMGLEKIHQFNPTSADQRRHISMSGESHVEPIQSSQIGSLPYASPELLSPDPSPLGPGADIWALGVTMYTMLVGKLPFKHDLESKLRQLIISGKFDRKALRYVCNNGDDRINKDELIYQGLYNAILGCLNTDVLERWSLKTVEIALRRDFENNGGLN</sequence>
<dbReference type="EMBL" id="JBEVYD010000011">
    <property type="protein sequence ID" value="KAL3229653.1"/>
    <property type="molecule type" value="Genomic_DNA"/>
</dbReference>
<feature type="binding site" evidence="3">
    <location>
        <position position="517"/>
    </location>
    <ligand>
        <name>ATP</name>
        <dbReference type="ChEBI" id="CHEBI:30616"/>
    </ligand>
</feature>
<evidence type="ECO:0000256" key="1">
    <source>
        <dbReference type="ARBA" id="ARBA00022741"/>
    </source>
</evidence>
<dbReference type="PANTHER" id="PTHR24346:SF76">
    <property type="entry name" value="NON-SPECIFIC SERINE_THREONINE PROTEIN KINASE"/>
    <property type="match status" value="1"/>
</dbReference>
<evidence type="ECO:0000313" key="7">
    <source>
        <dbReference type="Proteomes" id="UP001623330"/>
    </source>
</evidence>
<comment type="caution">
    <text evidence="6">The sequence shown here is derived from an EMBL/GenBank/DDBJ whole genome shotgun (WGS) entry which is preliminary data.</text>
</comment>
<gene>
    <name evidence="6" type="ORF">RNJ44_01789</name>
</gene>
<keyword evidence="7" id="KW-1185">Reference proteome</keyword>
<dbReference type="InterPro" id="IPR011009">
    <property type="entry name" value="Kinase-like_dom_sf"/>
</dbReference>